<proteinExistence type="predicted"/>
<dbReference type="InterPro" id="IPR021858">
    <property type="entry name" value="Fun_TF"/>
</dbReference>
<dbReference type="Pfam" id="PF11951">
    <property type="entry name" value="Fungal_trans_2"/>
    <property type="match status" value="1"/>
</dbReference>
<reference evidence="2" key="1">
    <citation type="submission" date="2021-10" db="EMBL/GenBank/DDBJ databases">
        <authorList>
            <person name="Piombo E."/>
        </authorList>
    </citation>
    <scope>NUCLEOTIDE SEQUENCE</scope>
</reference>
<keyword evidence="1" id="KW-0539">Nucleus</keyword>
<keyword evidence="3" id="KW-1185">Reference proteome</keyword>
<dbReference type="PANTHER" id="PTHR37540:SF5">
    <property type="entry name" value="TRANSCRIPTION FACTOR DOMAIN-CONTAINING PROTEIN"/>
    <property type="match status" value="1"/>
</dbReference>
<name>A0A9N9YSY9_9HYPO</name>
<organism evidence="2 3">
    <name type="scientific">Clonostachys rhizophaga</name>
    <dbReference type="NCBI Taxonomy" id="160324"/>
    <lineage>
        <taxon>Eukaryota</taxon>
        <taxon>Fungi</taxon>
        <taxon>Dikarya</taxon>
        <taxon>Ascomycota</taxon>
        <taxon>Pezizomycotina</taxon>
        <taxon>Sordariomycetes</taxon>
        <taxon>Hypocreomycetidae</taxon>
        <taxon>Hypocreales</taxon>
        <taxon>Bionectriaceae</taxon>
        <taxon>Clonostachys</taxon>
    </lineage>
</organism>
<evidence type="ECO:0000313" key="3">
    <source>
        <dbReference type="Proteomes" id="UP000696573"/>
    </source>
</evidence>
<protein>
    <submittedName>
        <fullName evidence="2">Uncharacterized protein</fullName>
    </submittedName>
</protein>
<evidence type="ECO:0000256" key="1">
    <source>
        <dbReference type="ARBA" id="ARBA00023242"/>
    </source>
</evidence>
<sequence length="522" mass="58860">MVEYRFVPANQLDSAVGFADAAAKGHAIRSGIRRGWTTAELADSRSREIITQGKELQGRFRISMKSKRVTSKRSHHPKEATVIGQDRKFLRACRRMRSPSINQIGNALDPFRSFPISQNKQVDKLFYHCTCCILYCLSMPCMIDPRFAVLTEFKLNESNASTKSTWFPYAMQNATVMHSTIALSAALLIATTPRVGHCDPDLRQEGLYQKGQAMRQIREWCLQSNVSYCDSNRAAIMISISTMSTVETLYGNFEAAKAHLFGIYKLYEILNYEQEFSNEPVLRKSISFADLFLASALGSLPKFPLFHSYDISLPQEIHNEAIRPQPHPIIARHCGRSVAQAFNYLRLAVCATRSESIPSETIRMLINVADVKLLEILHGEMADSPPIMSSSIVILVSRASHLFLYILIRQIPIRTSLIRKMSDRLYDAMDEAITQTEICTDCPEVVAWTACVGLLGTWEEVPGISYDGAKFLTVLDSIGLRDSRDSSWVCEDSLYSFLWDAKRCSPHFRGIIEEWIHGGTSE</sequence>
<dbReference type="AlphaFoldDB" id="A0A9N9YSY9"/>
<evidence type="ECO:0000313" key="2">
    <source>
        <dbReference type="EMBL" id="CAH0031800.1"/>
    </source>
</evidence>
<dbReference type="OrthoDB" id="4158087at2759"/>
<dbReference type="Proteomes" id="UP000696573">
    <property type="component" value="Unassembled WGS sequence"/>
</dbReference>
<dbReference type="EMBL" id="CABFNQ020000743">
    <property type="protein sequence ID" value="CAH0031800.1"/>
    <property type="molecule type" value="Genomic_DNA"/>
</dbReference>
<dbReference type="PANTHER" id="PTHR37540">
    <property type="entry name" value="TRANSCRIPTION FACTOR (ACR-2), PUTATIVE-RELATED-RELATED"/>
    <property type="match status" value="1"/>
</dbReference>
<gene>
    <name evidence="2" type="ORF">CRHIZ90672A_00014480</name>
</gene>
<accession>A0A9N9YSY9</accession>
<comment type="caution">
    <text evidence="2">The sequence shown here is derived from an EMBL/GenBank/DDBJ whole genome shotgun (WGS) entry which is preliminary data.</text>
</comment>